<proteinExistence type="predicted"/>
<evidence type="ECO:0000313" key="3">
    <source>
        <dbReference type="Proteomes" id="UP000784880"/>
    </source>
</evidence>
<dbReference type="RefSeq" id="WP_217064928.1">
    <property type="nucleotide sequence ID" value="NZ_JAHQCS010000057.1"/>
</dbReference>
<accession>A0ABS6JDV8</accession>
<gene>
    <name evidence="2" type="ORF">KS419_04710</name>
</gene>
<name>A0ABS6JDV8_9BACI</name>
<sequence length="287" mass="32218">MIFGVDPGNYQSKLMGSNGEFMIPSDVAPYSENLLGEETFGTHDLIVEYEGRKYFFGTLAQFENEFSEFGETATMFGDTKAHTDAKIRILVMLAQQEILGNVKCIVGQPVKKHNNEEKSKIKQMLIGHHRITINETTTQFTISDVGVAAEGASAYWAIPKKVRDRYPTIRIIDIGSGTSNLITIHDGKLIKKGSDTFNFGTNTVSSNIEDLAMANVRATTKLRWRRDDVVFICGGSAFEAYNVISDYYQNTHIIRPRITTENLVSKELHPVFANSVGNYEIARRLFR</sequence>
<organism evidence="2 3">
    <name type="scientific">Evansella tamaricis</name>
    <dbReference type="NCBI Taxonomy" id="2069301"/>
    <lineage>
        <taxon>Bacteria</taxon>
        <taxon>Bacillati</taxon>
        <taxon>Bacillota</taxon>
        <taxon>Bacilli</taxon>
        <taxon>Bacillales</taxon>
        <taxon>Bacillaceae</taxon>
        <taxon>Evansella</taxon>
    </lineage>
</organism>
<protein>
    <submittedName>
        <fullName evidence="2">ParM/StbA family protein</fullName>
    </submittedName>
</protein>
<dbReference type="EMBL" id="JAHQCS010000057">
    <property type="protein sequence ID" value="MBU9711037.1"/>
    <property type="molecule type" value="Genomic_DNA"/>
</dbReference>
<keyword evidence="3" id="KW-1185">Reference proteome</keyword>
<evidence type="ECO:0000313" key="2">
    <source>
        <dbReference type="EMBL" id="MBU9711037.1"/>
    </source>
</evidence>
<comment type="caution">
    <text evidence="2">The sequence shown here is derived from an EMBL/GenBank/DDBJ whole genome shotgun (WGS) entry which is preliminary data.</text>
</comment>
<dbReference type="Pfam" id="PF17989">
    <property type="entry name" value="ALP_N"/>
    <property type="match status" value="1"/>
</dbReference>
<dbReference type="CDD" id="cd10227">
    <property type="entry name" value="ASKHA_NBD_ParM-like"/>
    <property type="match status" value="1"/>
</dbReference>
<dbReference type="InterPro" id="IPR040607">
    <property type="entry name" value="ALP_N"/>
</dbReference>
<reference evidence="2 3" key="1">
    <citation type="submission" date="2021-06" db="EMBL/GenBank/DDBJ databases">
        <title>Bacillus sp. RD4P76, an endophyte from a halophyte.</title>
        <authorList>
            <person name="Sun J.-Q."/>
        </authorList>
    </citation>
    <scope>NUCLEOTIDE SEQUENCE [LARGE SCALE GENOMIC DNA]</scope>
    <source>
        <strain evidence="2 3">CGMCC 1.15917</strain>
    </source>
</reference>
<feature type="domain" description="Actin-like protein N-terminal" evidence="1">
    <location>
        <begin position="4"/>
        <end position="152"/>
    </location>
</feature>
<dbReference type="Proteomes" id="UP000784880">
    <property type="component" value="Unassembled WGS sequence"/>
</dbReference>
<evidence type="ECO:0000259" key="1">
    <source>
        <dbReference type="Pfam" id="PF17989"/>
    </source>
</evidence>